<organism evidence="1 2">
    <name type="scientific">Paenibacillus cisolokensis</name>
    <dbReference type="NCBI Taxonomy" id="1658519"/>
    <lineage>
        <taxon>Bacteria</taxon>
        <taxon>Bacillati</taxon>
        <taxon>Bacillota</taxon>
        <taxon>Bacilli</taxon>
        <taxon>Bacillales</taxon>
        <taxon>Paenibacillaceae</taxon>
        <taxon>Paenibacillus</taxon>
    </lineage>
</organism>
<name>A0ABQ4N021_9BACL</name>
<evidence type="ECO:0000313" key="2">
    <source>
        <dbReference type="Proteomes" id="UP000680304"/>
    </source>
</evidence>
<reference evidence="1 2" key="1">
    <citation type="submission" date="2021-04" db="EMBL/GenBank/DDBJ databases">
        <title>Draft genome sequence of Paenibacillus cisolokensis, LC2-13A.</title>
        <authorList>
            <person name="Uke A."/>
            <person name="Chhe C."/>
            <person name="Baramee S."/>
            <person name="Kosugi A."/>
        </authorList>
    </citation>
    <scope>NUCLEOTIDE SEQUENCE [LARGE SCALE GENOMIC DNA]</scope>
    <source>
        <strain evidence="1 2">LC2-13A</strain>
    </source>
</reference>
<accession>A0ABQ4N021</accession>
<dbReference type="EMBL" id="BOVJ01000003">
    <property type="protein sequence ID" value="GIQ61521.1"/>
    <property type="molecule type" value="Genomic_DNA"/>
</dbReference>
<evidence type="ECO:0000313" key="1">
    <source>
        <dbReference type="EMBL" id="GIQ61521.1"/>
    </source>
</evidence>
<dbReference type="Proteomes" id="UP000680304">
    <property type="component" value="Unassembled WGS sequence"/>
</dbReference>
<keyword evidence="2" id="KW-1185">Reference proteome</keyword>
<protein>
    <submittedName>
        <fullName evidence="1">Uncharacterized protein</fullName>
    </submittedName>
</protein>
<comment type="caution">
    <text evidence="1">The sequence shown here is derived from an EMBL/GenBank/DDBJ whole genome shotgun (WGS) entry which is preliminary data.</text>
</comment>
<gene>
    <name evidence="1" type="ORF">PACILC2_00890</name>
</gene>
<proteinExistence type="predicted"/>
<sequence length="69" mass="8171">MVSSIIPQRWISVNLDHIETAIGRKLTPTERSFVEWLYGWDKSTKDTFDTLLYESWKNGLNQGRQLRED</sequence>